<name>A0AAD1XE01_EUPCR</name>
<dbReference type="InterPro" id="IPR027409">
    <property type="entry name" value="GroEL-like_apical_dom_sf"/>
</dbReference>
<dbReference type="Gene3D" id="3.30.260.10">
    <property type="entry name" value="TCP-1-like chaperonin intermediate domain"/>
    <property type="match status" value="1"/>
</dbReference>
<dbReference type="Gene3D" id="1.10.560.10">
    <property type="entry name" value="GroEL-like equatorial domain"/>
    <property type="match status" value="1"/>
</dbReference>
<dbReference type="InterPro" id="IPR027413">
    <property type="entry name" value="GROEL-like_equatorial_sf"/>
</dbReference>
<keyword evidence="4" id="KW-1185">Reference proteome</keyword>
<evidence type="ECO:0000256" key="1">
    <source>
        <dbReference type="ARBA" id="ARBA00011531"/>
    </source>
</evidence>
<proteinExistence type="predicted"/>
<organism evidence="3 4">
    <name type="scientific">Euplotes crassus</name>
    <dbReference type="NCBI Taxonomy" id="5936"/>
    <lineage>
        <taxon>Eukaryota</taxon>
        <taxon>Sar</taxon>
        <taxon>Alveolata</taxon>
        <taxon>Ciliophora</taxon>
        <taxon>Intramacronucleata</taxon>
        <taxon>Spirotrichea</taxon>
        <taxon>Hypotrichia</taxon>
        <taxon>Euplotida</taxon>
        <taxon>Euplotidae</taxon>
        <taxon>Moneuplotes</taxon>
    </lineage>
</organism>
<evidence type="ECO:0000313" key="3">
    <source>
        <dbReference type="EMBL" id="CAI2367181.1"/>
    </source>
</evidence>
<dbReference type="AlphaFoldDB" id="A0AAD1XE01"/>
<dbReference type="InterPro" id="IPR027410">
    <property type="entry name" value="TCP-1-like_intermed_sf"/>
</dbReference>
<comment type="function">
    <text evidence="2">Molecular chaperone; assists the folding of proteins upon ATP hydrolysis. Known to play a role, in vitro, in the folding of actin and tubulin.</text>
</comment>
<evidence type="ECO:0000256" key="2">
    <source>
        <dbReference type="ARBA" id="ARBA00024677"/>
    </source>
</evidence>
<dbReference type="EMBL" id="CAMPGE010008276">
    <property type="protein sequence ID" value="CAI2367181.1"/>
    <property type="molecule type" value="Genomic_DNA"/>
</dbReference>
<evidence type="ECO:0000313" key="4">
    <source>
        <dbReference type="Proteomes" id="UP001295684"/>
    </source>
</evidence>
<comment type="caution">
    <text evidence="3">The sequence shown here is derived from an EMBL/GenBank/DDBJ whole genome shotgun (WGS) entry which is preliminary data.</text>
</comment>
<protein>
    <submittedName>
        <fullName evidence="3">Uncharacterized protein</fullName>
    </submittedName>
</protein>
<dbReference type="Gene3D" id="3.50.7.10">
    <property type="entry name" value="GroEL"/>
    <property type="match status" value="1"/>
</dbReference>
<dbReference type="Proteomes" id="UP001295684">
    <property type="component" value="Unassembled WGS sequence"/>
</dbReference>
<gene>
    <name evidence="3" type="ORF">ECRASSUSDP1_LOCUS8459</name>
</gene>
<accession>A0AAD1XE01</accession>
<comment type="subunit">
    <text evidence="1">Heterooligomeric complex of about 850 to 900 kDa that forms two stacked rings, 12 to 16 nm in diameter.</text>
</comment>
<reference evidence="3" key="1">
    <citation type="submission" date="2023-07" db="EMBL/GenBank/DDBJ databases">
        <authorList>
            <consortium name="AG Swart"/>
            <person name="Singh M."/>
            <person name="Singh A."/>
            <person name="Seah K."/>
            <person name="Emmerich C."/>
        </authorList>
    </citation>
    <scope>NUCLEOTIDE SEQUENCE</scope>
    <source>
        <strain evidence="3">DP1</strain>
    </source>
</reference>
<sequence>MYSVRSVLGVRRFCSVGRISSVRKFSLIENSSAKSGEKFLPIYKNGERINIEVTQSKIQKDYYPKKMNTKLGSELCFTKDRAFIKYLSSIHLRSKDREAISSARLLAYFITQKVKPRDVDVVNGIARALSHIMGFMKQNARKIHEDHNLVLKAGTVYGKGNNDIAQIIDFVNFGDTRRTLLVTKDVSGTSNESFLEVQNSLALDVGHSSYHFINDKLNYRYDVSQPIIILAENLDEDLASNVLHQLEDLSNGVVFVANQVDKSAKNLLLSQKDESGIAVSLIDLSEESSEGSGSFEIIKNNLKDFGDASPKTGYYLKSCDRVLMDSSSSFFVDAKFDQSGEEFQSENFQELVEVNLKNPDETWCHEVRNNVLEANTNLEDSLIEGILPGFNTTLKLANEDLKEFYSDDKNIQTGLEIVQESIDSYIKAIKEDKEDSLLSIDGALEKAISEGTFVPERKAAKVISDIWSICSYLLSQKRN</sequence>